<dbReference type="RefSeq" id="WP_123927528.1">
    <property type="nucleotide sequence ID" value="NZ_CP033896.1"/>
</dbReference>
<name>A0A3G6J661_9CORY</name>
<comment type="pathway">
    <text evidence="12">Cofactor biosynthesis; molybdopterin biosynthesis.</text>
</comment>
<dbReference type="InterPro" id="IPR013483">
    <property type="entry name" value="MoaA"/>
</dbReference>
<keyword evidence="2 12" id="KW-0004">4Fe-4S</keyword>
<evidence type="ECO:0000313" key="16">
    <source>
        <dbReference type="Proteomes" id="UP000269019"/>
    </source>
</evidence>
<feature type="binding site" evidence="12">
    <location>
        <position position="124"/>
    </location>
    <ligand>
        <name>GTP</name>
        <dbReference type="ChEBI" id="CHEBI:37565"/>
    </ligand>
</feature>
<evidence type="ECO:0000256" key="3">
    <source>
        <dbReference type="ARBA" id="ARBA00022691"/>
    </source>
</evidence>
<evidence type="ECO:0000256" key="12">
    <source>
        <dbReference type="HAMAP-Rule" id="MF_01225"/>
    </source>
</evidence>
<evidence type="ECO:0000256" key="6">
    <source>
        <dbReference type="ARBA" id="ARBA00023004"/>
    </source>
</evidence>
<dbReference type="KEGG" id="ccho:CCHOA_05155"/>
<evidence type="ECO:0000256" key="5">
    <source>
        <dbReference type="ARBA" id="ARBA00022741"/>
    </source>
</evidence>
<feature type="binding site" evidence="12">
    <location>
        <position position="128"/>
    </location>
    <ligand>
        <name>S-adenosyl-L-methionine</name>
        <dbReference type="ChEBI" id="CHEBI:59789"/>
    </ligand>
</feature>
<dbReference type="SMART" id="SM00729">
    <property type="entry name" value="Elp3"/>
    <property type="match status" value="1"/>
</dbReference>
<dbReference type="InterPro" id="IPR050105">
    <property type="entry name" value="MoCo_biosynth_MoaA/MoaC"/>
</dbReference>
<feature type="binding site" evidence="12">
    <location>
        <position position="86"/>
    </location>
    <ligand>
        <name>S-adenosyl-L-methionine</name>
        <dbReference type="ChEBI" id="CHEBI:59789"/>
    </ligand>
</feature>
<dbReference type="Proteomes" id="UP000269019">
    <property type="component" value="Chromosome"/>
</dbReference>
<dbReference type="SUPFAM" id="SSF102114">
    <property type="entry name" value="Radical SAM enzymes"/>
    <property type="match status" value="1"/>
</dbReference>
<accession>A0A3G6J661</accession>
<feature type="compositionally biased region" description="Low complexity" evidence="13">
    <location>
        <begin position="34"/>
        <end position="47"/>
    </location>
</feature>
<feature type="binding site" evidence="12">
    <location>
        <position position="338"/>
    </location>
    <ligand>
        <name>[4Fe-4S] cluster</name>
        <dbReference type="ChEBI" id="CHEBI:49883"/>
        <label>2</label>
        <note>4Fe-4S-substrate</note>
    </ligand>
</feature>
<dbReference type="InterPro" id="IPR013785">
    <property type="entry name" value="Aldolase_TIM"/>
</dbReference>
<dbReference type="CDD" id="cd01335">
    <property type="entry name" value="Radical_SAM"/>
    <property type="match status" value="1"/>
</dbReference>
<keyword evidence="10 12" id="KW-0456">Lyase</keyword>
<keyword evidence="5 12" id="KW-0547">Nucleotide-binding</keyword>
<dbReference type="Pfam" id="PF04055">
    <property type="entry name" value="Radical_SAM"/>
    <property type="match status" value="1"/>
</dbReference>
<dbReference type="EMBL" id="CP033896">
    <property type="protein sequence ID" value="AZA13436.1"/>
    <property type="molecule type" value="Genomic_DNA"/>
</dbReference>
<dbReference type="GO" id="GO:0006777">
    <property type="term" value="P:Mo-molybdopterin cofactor biosynthetic process"/>
    <property type="evidence" value="ECO:0007669"/>
    <property type="project" value="UniProtKB-UniRule"/>
</dbReference>
<feature type="binding site" evidence="12">
    <location>
        <position position="84"/>
    </location>
    <ligand>
        <name>[4Fe-4S] cluster</name>
        <dbReference type="ChEBI" id="CHEBI:49883"/>
        <label>1</label>
        <note>4Fe-4S-S-AdoMet</note>
    </ligand>
</feature>
<dbReference type="PANTHER" id="PTHR22960">
    <property type="entry name" value="MOLYBDOPTERIN COFACTOR SYNTHESIS PROTEIN A"/>
    <property type="match status" value="1"/>
</dbReference>
<dbReference type="HAMAP" id="MF_01225_B">
    <property type="entry name" value="MoaA_B"/>
    <property type="match status" value="1"/>
</dbReference>
<sequence>MPAPKPLTLHTPSIPRATTARGTHGTHDHPVVSTLPTTQATSTTPPVTIDPAITAGKPGQLRDQYGRVAHDLRVSLTDRCNLRCTYCMPADGLPWIPTEECLTDEEVIRLITIGVERLHISQVRFTGGEPLLRKSLAKIIAATSALTTASGAPVHTALTTNGLGLDKQAKRLAAAGLNRVNISLDSLDRTRYHQLSRRDRLDDVLAGIAAAHDAGLTPVKINTVIMPGINEVDILPMARWAITNGYHLRFIEQMPLGPAGKWDRSGMVTAAEIMHTLRTGGELTPAQLERGSAPADLWRYTLDNGETGHIGIIASVTRPFCGACDRTRLTTDGAIRNCLFSHEETSLRDLLRQGADDTAIATAWAQAMWGKLPGHGINDPGFLQPDRTMSAIGG</sequence>
<feature type="domain" description="Radical SAM core" evidence="14">
    <location>
        <begin position="64"/>
        <end position="293"/>
    </location>
</feature>
<feature type="binding site" evidence="12">
    <location>
        <begin position="326"/>
        <end position="328"/>
    </location>
    <ligand>
        <name>GTP</name>
        <dbReference type="ChEBI" id="CHEBI:37565"/>
    </ligand>
</feature>
<reference evidence="15 16" key="1">
    <citation type="submission" date="2018-11" db="EMBL/GenBank/DDBJ databases">
        <authorList>
            <person name="Kleinhagauer T."/>
            <person name="Glaeser S.P."/>
            <person name="Spergser J."/>
            <person name="Ruckert C."/>
            <person name="Kaempfer P."/>
            <person name="Busse H.-J."/>
        </authorList>
    </citation>
    <scope>NUCLEOTIDE SEQUENCE [LARGE SCALE GENOMIC DNA]</scope>
    <source>
        <strain evidence="15 16">200CH</strain>
    </source>
</reference>
<feature type="binding site" evidence="12">
    <location>
        <position position="87"/>
    </location>
    <ligand>
        <name>[4Fe-4S] cluster</name>
        <dbReference type="ChEBI" id="CHEBI:49883"/>
        <label>1</label>
        <note>4Fe-4S-S-AdoMet</note>
    </ligand>
</feature>
<dbReference type="InterPro" id="IPR000385">
    <property type="entry name" value="MoaA_NifB_PqqE_Fe-S-bd_CS"/>
</dbReference>
<dbReference type="GO" id="GO:0046872">
    <property type="term" value="F:metal ion binding"/>
    <property type="evidence" value="ECO:0007669"/>
    <property type="project" value="UniProtKB-KW"/>
</dbReference>
<evidence type="ECO:0000313" key="15">
    <source>
        <dbReference type="EMBL" id="AZA13436.1"/>
    </source>
</evidence>
<dbReference type="SFLD" id="SFLDG01067">
    <property type="entry name" value="SPASM/twitch_domain_containing"/>
    <property type="match status" value="1"/>
</dbReference>
<dbReference type="AlphaFoldDB" id="A0A3G6J661"/>
<dbReference type="InterPro" id="IPR058240">
    <property type="entry name" value="rSAM_sf"/>
</dbReference>
<dbReference type="PANTHER" id="PTHR22960:SF0">
    <property type="entry name" value="MOLYBDENUM COFACTOR BIOSYNTHESIS PROTEIN 1"/>
    <property type="match status" value="1"/>
</dbReference>
<dbReference type="InterPro" id="IPR010505">
    <property type="entry name" value="MoaA_twitch"/>
</dbReference>
<feature type="binding site" evidence="12">
    <location>
        <position position="324"/>
    </location>
    <ligand>
        <name>[4Fe-4S] cluster</name>
        <dbReference type="ChEBI" id="CHEBI:49883"/>
        <label>2</label>
        <note>4Fe-4S-substrate</note>
    </ligand>
</feature>
<evidence type="ECO:0000256" key="9">
    <source>
        <dbReference type="ARBA" id="ARBA00023150"/>
    </source>
</evidence>
<dbReference type="GO" id="GO:0061798">
    <property type="term" value="F:GTP 3',8'-cyclase activity"/>
    <property type="evidence" value="ECO:0007669"/>
    <property type="project" value="UniProtKB-UniRule"/>
</dbReference>
<feature type="binding site" evidence="12">
    <location>
        <position position="254"/>
    </location>
    <ligand>
        <name>S-adenosyl-L-methionine</name>
        <dbReference type="ChEBI" id="CHEBI:59789"/>
    </ligand>
</feature>
<evidence type="ECO:0000256" key="10">
    <source>
        <dbReference type="ARBA" id="ARBA00023239"/>
    </source>
</evidence>
<keyword evidence="8 12" id="KW-0342">GTP-binding</keyword>
<evidence type="ECO:0000256" key="4">
    <source>
        <dbReference type="ARBA" id="ARBA00022723"/>
    </source>
</evidence>
<evidence type="ECO:0000256" key="13">
    <source>
        <dbReference type="SAM" id="MobiDB-lite"/>
    </source>
</evidence>
<dbReference type="PROSITE" id="PS01305">
    <property type="entry name" value="MOAA_NIFB_PQQE"/>
    <property type="match status" value="1"/>
</dbReference>
<dbReference type="UniPathway" id="UPA00344"/>
<keyword evidence="16" id="KW-1185">Reference proteome</keyword>
<dbReference type="SFLD" id="SFLDS00029">
    <property type="entry name" value="Radical_SAM"/>
    <property type="match status" value="1"/>
</dbReference>
<feature type="binding site" evidence="12">
    <location>
        <position position="321"/>
    </location>
    <ligand>
        <name>[4Fe-4S] cluster</name>
        <dbReference type="ChEBI" id="CHEBI:49883"/>
        <label>2</label>
        <note>4Fe-4S-substrate</note>
    </ligand>
</feature>
<keyword evidence="7 12" id="KW-0411">Iron-sulfur</keyword>
<evidence type="ECO:0000259" key="14">
    <source>
        <dbReference type="PROSITE" id="PS51918"/>
    </source>
</evidence>
<dbReference type="InterPro" id="IPR007197">
    <property type="entry name" value="rSAM"/>
</dbReference>
<proteinExistence type="inferred from homology"/>
<dbReference type="InterPro" id="IPR040064">
    <property type="entry name" value="MoaA-like"/>
</dbReference>
<feature type="binding site" evidence="12">
    <location>
        <position position="220"/>
    </location>
    <ligand>
        <name>GTP</name>
        <dbReference type="ChEBI" id="CHEBI:37565"/>
    </ligand>
</feature>
<evidence type="ECO:0000256" key="1">
    <source>
        <dbReference type="ARBA" id="ARBA00012167"/>
    </source>
</evidence>
<comment type="cofactor">
    <cofactor evidence="12">
        <name>[4Fe-4S] cluster</name>
        <dbReference type="ChEBI" id="CHEBI:49883"/>
    </cofactor>
    <text evidence="12">Binds 2 [4Fe-4S] clusters. Binds 1 [4Fe-4S] cluster coordinated with 3 cysteines and an exchangeable S-adenosyl-L-methionine and 1 [4Fe-4S] cluster coordinated with 3 cysteines and the GTP-derived substrate.</text>
</comment>
<dbReference type="Pfam" id="PF06463">
    <property type="entry name" value="Mob_synth_C"/>
    <property type="match status" value="1"/>
</dbReference>
<dbReference type="SFLD" id="SFLDG01383">
    <property type="entry name" value="cyclic_pyranopterin_phosphate"/>
    <property type="match status" value="1"/>
</dbReference>
<feature type="binding site" evidence="12">
    <location>
        <position position="183"/>
    </location>
    <ligand>
        <name>S-adenosyl-L-methionine</name>
        <dbReference type="ChEBI" id="CHEBI:59789"/>
    </ligand>
</feature>
<keyword evidence="6 12" id="KW-0408">Iron</keyword>
<feature type="binding site" evidence="12">
    <location>
        <position position="159"/>
    </location>
    <ligand>
        <name>GTP</name>
        <dbReference type="ChEBI" id="CHEBI:37565"/>
    </ligand>
</feature>
<evidence type="ECO:0000256" key="7">
    <source>
        <dbReference type="ARBA" id="ARBA00023014"/>
    </source>
</evidence>
<keyword evidence="9 12" id="KW-0501">Molybdenum cofactor biosynthesis</keyword>
<feature type="binding site" evidence="12">
    <location>
        <position position="80"/>
    </location>
    <ligand>
        <name>[4Fe-4S] cluster</name>
        <dbReference type="ChEBI" id="CHEBI:49883"/>
        <label>1</label>
        <note>4Fe-4S-S-AdoMet</note>
    </ligand>
</feature>
<dbReference type="Gene3D" id="3.20.20.70">
    <property type="entry name" value="Aldolase class I"/>
    <property type="match status" value="1"/>
</dbReference>
<comment type="similarity">
    <text evidence="12">Belongs to the radical SAM superfamily. MoaA family.</text>
</comment>
<dbReference type="PROSITE" id="PS51918">
    <property type="entry name" value="RADICAL_SAM"/>
    <property type="match status" value="1"/>
</dbReference>
<gene>
    <name evidence="12 15" type="primary">moaA</name>
    <name evidence="15" type="ORF">CCHOA_05155</name>
</gene>
<dbReference type="SFLD" id="SFLDG01386">
    <property type="entry name" value="main_SPASM_domain-containing"/>
    <property type="match status" value="1"/>
</dbReference>
<evidence type="ECO:0000256" key="11">
    <source>
        <dbReference type="ARBA" id="ARBA00048697"/>
    </source>
</evidence>
<keyword evidence="3 12" id="KW-0949">S-adenosyl-L-methionine</keyword>
<protein>
    <recommendedName>
        <fullName evidence="1 12">GTP 3',8-cyclase</fullName>
        <ecNumber evidence="1 12">4.1.99.22</ecNumber>
    </recommendedName>
    <alternativeName>
        <fullName evidence="12">Molybdenum cofactor biosynthesis protein A</fullName>
    </alternativeName>
</protein>
<keyword evidence="4 12" id="KW-0479">Metal-binding</keyword>
<comment type="catalytic activity">
    <reaction evidence="11 12">
        <text>GTP + AH2 + S-adenosyl-L-methionine = (8S)-3',8-cyclo-7,8-dihydroguanosine 5'-triphosphate + 5'-deoxyadenosine + L-methionine + A + H(+)</text>
        <dbReference type="Rhea" id="RHEA:49576"/>
        <dbReference type="ChEBI" id="CHEBI:13193"/>
        <dbReference type="ChEBI" id="CHEBI:15378"/>
        <dbReference type="ChEBI" id="CHEBI:17319"/>
        <dbReference type="ChEBI" id="CHEBI:17499"/>
        <dbReference type="ChEBI" id="CHEBI:37565"/>
        <dbReference type="ChEBI" id="CHEBI:57844"/>
        <dbReference type="ChEBI" id="CHEBI:59789"/>
        <dbReference type="ChEBI" id="CHEBI:131766"/>
        <dbReference type="EC" id="4.1.99.22"/>
    </reaction>
</comment>
<dbReference type="InterPro" id="IPR006638">
    <property type="entry name" value="Elp3/MiaA/NifB-like_rSAM"/>
</dbReference>
<dbReference type="EC" id="4.1.99.22" evidence="1 12"/>
<dbReference type="CDD" id="cd21117">
    <property type="entry name" value="Twitch_MoaA"/>
    <property type="match status" value="1"/>
</dbReference>
<dbReference type="GO" id="GO:0061799">
    <property type="term" value="F:cyclic pyranopterin monophosphate synthase activity"/>
    <property type="evidence" value="ECO:0007669"/>
    <property type="project" value="TreeGrafter"/>
</dbReference>
<dbReference type="NCBIfam" id="TIGR02666">
    <property type="entry name" value="moaA"/>
    <property type="match status" value="1"/>
</dbReference>
<feature type="binding site" evidence="12">
    <location>
        <position position="73"/>
    </location>
    <ligand>
        <name>GTP</name>
        <dbReference type="ChEBI" id="CHEBI:37565"/>
    </ligand>
</feature>
<comment type="function">
    <text evidence="12">Catalyzes the cyclization of GTP to (8S)-3',8-cyclo-7,8-dihydroguanosine 5'-triphosphate.</text>
</comment>
<dbReference type="GO" id="GO:0005525">
    <property type="term" value="F:GTP binding"/>
    <property type="evidence" value="ECO:0007669"/>
    <property type="project" value="UniProtKB-UniRule"/>
</dbReference>
<dbReference type="GO" id="GO:1904047">
    <property type="term" value="F:S-adenosyl-L-methionine binding"/>
    <property type="evidence" value="ECO:0007669"/>
    <property type="project" value="UniProtKB-UniRule"/>
</dbReference>
<evidence type="ECO:0000256" key="2">
    <source>
        <dbReference type="ARBA" id="ARBA00022485"/>
    </source>
</evidence>
<organism evidence="15 16">
    <name type="scientific">Corynebacterium choanae</name>
    <dbReference type="NCBI Taxonomy" id="1862358"/>
    <lineage>
        <taxon>Bacteria</taxon>
        <taxon>Bacillati</taxon>
        <taxon>Actinomycetota</taxon>
        <taxon>Actinomycetes</taxon>
        <taxon>Mycobacteriales</taxon>
        <taxon>Corynebacteriaceae</taxon>
        <taxon>Corynebacterium</taxon>
    </lineage>
</organism>
<comment type="subunit">
    <text evidence="12">Monomer and homodimer.</text>
</comment>
<evidence type="ECO:0000256" key="8">
    <source>
        <dbReference type="ARBA" id="ARBA00023134"/>
    </source>
</evidence>
<feature type="region of interest" description="Disordered" evidence="13">
    <location>
        <begin position="1"/>
        <end position="49"/>
    </location>
</feature>
<dbReference type="GO" id="GO:0051539">
    <property type="term" value="F:4 iron, 4 sulfur cluster binding"/>
    <property type="evidence" value="ECO:0007669"/>
    <property type="project" value="UniProtKB-UniRule"/>
</dbReference>
<dbReference type="OrthoDB" id="9763993at2"/>